<feature type="domain" description="F-box" evidence="2">
    <location>
        <begin position="37"/>
        <end position="68"/>
    </location>
</feature>
<dbReference type="SMR" id="A0A7M7HB88"/>
<dbReference type="Gene3D" id="1.20.1280.50">
    <property type="match status" value="1"/>
</dbReference>
<dbReference type="RefSeq" id="XP_008217695.1">
    <property type="nucleotide sequence ID" value="XM_008219473.4"/>
</dbReference>
<protein>
    <recommendedName>
        <fullName evidence="2">F-box domain-containing protein</fullName>
    </recommendedName>
</protein>
<dbReference type="SUPFAM" id="SSF81383">
    <property type="entry name" value="F-box domain"/>
    <property type="match status" value="1"/>
</dbReference>
<dbReference type="InterPro" id="IPR001810">
    <property type="entry name" value="F-box_dom"/>
</dbReference>
<keyword evidence="4" id="KW-1185">Reference proteome</keyword>
<dbReference type="Proteomes" id="UP000002358">
    <property type="component" value="Chromosome 2"/>
</dbReference>
<dbReference type="InterPro" id="IPR036047">
    <property type="entry name" value="F-box-like_dom_sf"/>
</dbReference>
<dbReference type="AlphaFoldDB" id="A0A7M7HB88"/>
<accession>A0A7M7HB88</accession>
<name>A0A7M7HB88_NASVI</name>
<proteinExistence type="predicted"/>
<dbReference type="EnsemblMetazoa" id="XM_008219473">
    <property type="protein sequence ID" value="XP_008217695"/>
    <property type="gene ID" value="LOC103318112"/>
</dbReference>
<dbReference type="GeneID" id="103318112"/>
<dbReference type="Pfam" id="PF12937">
    <property type="entry name" value="F-box-like"/>
    <property type="match status" value="1"/>
</dbReference>
<dbReference type="OrthoDB" id="199913at2759"/>
<dbReference type="PANTHER" id="PTHR14939:SF5">
    <property type="entry name" value="F-BOX ONLY PROTEIN 22"/>
    <property type="match status" value="1"/>
</dbReference>
<dbReference type="GO" id="GO:0032436">
    <property type="term" value="P:positive regulation of proteasomal ubiquitin-dependent protein catabolic process"/>
    <property type="evidence" value="ECO:0007669"/>
    <property type="project" value="TreeGrafter"/>
</dbReference>
<evidence type="ECO:0000256" key="1">
    <source>
        <dbReference type="SAM" id="MobiDB-lite"/>
    </source>
</evidence>
<dbReference type="KEGG" id="nvi:103318112"/>
<dbReference type="PANTHER" id="PTHR14939">
    <property type="entry name" value="F-BOX ONLY PROTEIN 22"/>
    <property type="match status" value="1"/>
</dbReference>
<dbReference type="GO" id="GO:0000209">
    <property type="term" value="P:protein polyubiquitination"/>
    <property type="evidence" value="ECO:0007669"/>
    <property type="project" value="TreeGrafter"/>
</dbReference>
<feature type="region of interest" description="Disordered" evidence="1">
    <location>
        <begin position="1"/>
        <end position="26"/>
    </location>
</feature>
<feature type="compositionally biased region" description="Polar residues" evidence="1">
    <location>
        <begin position="1"/>
        <end position="12"/>
    </location>
</feature>
<sequence length="383" mass="44172">MESPLKKTSVQSVLPKKKRNDKAKEEKKTEENILTYDVLRIIFEYLSAKDLTYAAHLCRIWRDAANKELATRRTPECHLGNCEFRITQTENENSYQRLLCNKLRIKPAFAFICAKMEKDREWTPNGCFCAALPKSCITIQMGGYQVIENDSNIPESRYGVTVSAFFPQIPGLSLETYQLHFNSFKESTDEDIHSHANKIVKQLLPPDDGSENKRCIILLANEHGYKFNRLVLKGIQKKYKPGTISLWGGICVDLRQCHDFKDEFPTCSRQIYWTSMSITSPSLESYSLVIPQSCRQELQMIEKLEKLRKNIKLKKLSLGFMFACIERVKRKDLEIKVFKKVFPEVPLFGLHGDGECGLDTLSTKRDSELHHSYSTIFLILTYS</sequence>
<organism evidence="3 4">
    <name type="scientific">Nasonia vitripennis</name>
    <name type="common">Parasitic wasp</name>
    <dbReference type="NCBI Taxonomy" id="7425"/>
    <lineage>
        <taxon>Eukaryota</taxon>
        <taxon>Metazoa</taxon>
        <taxon>Ecdysozoa</taxon>
        <taxon>Arthropoda</taxon>
        <taxon>Hexapoda</taxon>
        <taxon>Insecta</taxon>
        <taxon>Pterygota</taxon>
        <taxon>Neoptera</taxon>
        <taxon>Endopterygota</taxon>
        <taxon>Hymenoptera</taxon>
        <taxon>Apocrita</taxon>
        <taxon>Proctotrupomorpha</taxon>
        <taxon>Chalcidoidea</taxon>
        <taxon>Pteromalidae</taxon>
        <taxon>Pteromalinae</taxon>
        <taxon>Nasonia</taxon>
    </lineage>
</organism>
<reference evidence="3" key="1">
    <citation type="submission" date="2021-01" db="UniProtKB">
        <authorList>
            <consortium name="EnsemblMetazoa"/>
        </authorList>
    </citation>
    <scope>IDENTIFICATION</scope>
</reference>
<evidence type="ECO:0000259" key="2">
    <source>
        <dbReference type="Pfam" id="PF12937"/>
    </source>
</evidence>
<evidence type="ECO:0000313" key="3">
    <source>
        <dbReference type="EnsemblMetazoa" id="XP_008217695"/>
    </source>
</evidence>
<dbReference type="InParanoid" id="A0A7M7HB88"/>
<evidence type="ECO:0000313" key="4">
    <source>
        <dbReference type="Proteomes" id="UP000002358"/>
    </source>
</evidence>